<feature type="signal peptide" evidence="2">
    <location>
        <begin position="1"/>
        <end position="32"/>
    </location>
</feature>
<dbReference type="AlphaFoldDB" id="A0A5N5UV36"/>
<evidence type="ECO:0000313" key="3">
    <source>
        <dbReference type="EMBL" id="KAB7753436.1"/>
    </source>
</evidence>
<keyword evidence="4" id="KW-1185">Reference proteome</keyword>
<feature type="region of interest" description="Disordered" evidence="1">
    <location>
        <begin position="33"/>
        <end position="183"/>
    </location>
</feature>
<gene>
    <name evidence="3" type="ORF">MPHL21000_19595</name>
</gene>
<protein>
    <submittedName>
        <fullName evidence="3">Uncharacterized protein</fullName>
    </submittedName>
</protein>
<organism evidence="3 4">
    <name type="scientific">Mycolicibacterium phlei DSM 43239 = CCUG 21000</name>
    <dbReference type="NCBI Taxonomy" id="1226750"/>
    <lineage>
        <taxon>Bacteria</taxon>
        <taxon>Bacillati</taxon>
        <taxon>Actinomycetota</taxon>
        <taxon>Actinomycetes</taxon>
        <taxon>Mycobacteriales</taxon>
        <taxon>Mycobacteriaceae</taxon>
        <taxon>Mycolicibacterium</taxon>
    </lineage>
</organism>
<dbReference type="GeneID" id="74301175"/>
<comment type="caution">
    <text evidence="3">The sequence shown here is derived from an EMBL/GenBank/DDBJ whole genome shotgun (WGS) entry which is preliminary data.</text>
</comment>
<accession>A0A5N5UV36</accession>
<evidence type="ECO:0000313" key="4">
    <source>
        <dbReference type="Proteomes" id="UP000325690"/>
    </source>
</evidence>
<sequence length="183" mass="18177">MTGRQHKRAVRLTVAGVAVGMGAWLLPAPAFAQPAAPTVPPGEPLPPGQPVVIVDDGPAPPPAPPPAGPPPVPQLQNQAYGSGDGPLGFLRDAWNQVKNPFGTPDGMPPMAPGAPPGAGPAPPLPPGYTSITAPESSTPASQPGTEGGGPPLPEGYYPISGPEPPGWYDNPPPPPMPAAGPLG</sequence>
<feature type="compositionally biased region" description="Pro residues" evidence="1">
    <location>
        <begin position="106"/>
        <end position="126"/>
    </location>
</feature>
<reference evidence="3 4" key="1">
    <citation type="submission" date="2012-10" db="EMBL/GenBank/DDBJ databases">
        <title>The draft sequence of the Mycobacterium pheli genome.</title>
        <authorList>
            <person name="Pettersson B.M.F."/>
            <person name="Das S."/>
            <person name="Dasgupta S."/>
            <person name="Bhattacharya A."/>
            <person name="Kirsebom L.A."/>
        </authorList>
    </citation>
    <scope>NUCLEOTIDE SEQUENCE [LARGE SCALE GENOMIC DNA]</scope>
    <source>
        <strain evidence="3 4">CCUG 21000</strain>
    </source>
</reference>
<feature type="compositionally biased region" description="Pro residues" evidence="1">
    <location>
        <begin position="58"/>
        <end position="73"/>
    </location>
</feature>
<evidence type="ECO:0000256" key="2">
    <source>
        <dbReference type="SAM" id="SignalP"/>
    </source>
</evidence>
<feature type="compositionally biased region" description="Pro residues" evidence="1">
    <location>
        <begin position="37"/>
        <end position="49"/>
    </location>
</feature>
<feature type="compositionally biased region" description="Pro residues" evidence="1">
    <location>
        <begin position="161"/>
        <end position="183"/>
    </location>
</feature>
<name>A0A5N5UV36_MYCPH</name>
<evidence type="ECO:0000256" key="1">
    <source>
        <dbReference type="SAM" id="MobiDB-lite"/>
    </source>
</evidence>
<dbReference type="RefSeq" id="WP_003890181.1">
    <property type="nucleotide sequence ID" value="NZ_ANBO01000034.1"/>
</dbReference>
<feature type="compositionally biased region" description="Polar residues" evidence="1">
    <location>
        <begin position="129"/>
        <end position="142"/>
    </location>
</feature>
<dbReference type="Proteomes" id="UP000325690">
    <property type="component" value="Unassembled WGS sequence"/>
</dbReference>
<dbReference type="EMBL" id="ANBP01000034">
    <property type="protein sequence ID" value="KAB7753436.1"/>
    <property type="molecule type" value="Genomic_DNA"/>
</dbReference>
<keyword evidence="2" id="KW-0732">Signal</keyword>
<proteinExistence type="predicted"/>
<feature type="chain" id="PRO_5024446285" evidence="2">
    <location>
        <begin position="33"/>
        <end position="183"/>
    </location>
</feature>